<dbReference type="AlphaFoldDB" id="A0A8A1LUC8"/>
<dbReference type="EMBL" id="CP069106">
    <property type="protein sequence ID" value="QSS56775.1"/>
    <property type="molecule type" value="Genomic_DNA"/>
</dbReference>
<evidence type="ECO:0000256" key="1">
    <source>
        <dbReference type="SAM" id="MobiDB-lite"/>
    </source>
</evidence>
<protein>
    <submittedName>
        <fullName evidence="2">Uncharacterized protein</fullName>
    </submittedName>
</protein>
<organism evidence="2 3">
    <name type="scientific">Ajellomyces capsulatus (strain H88)</name>
    <name type="common">Darling's disease fungus</name>
    <name type="synonym">Histoplasma capsulatum</name>
    <dbReference type="NCBI Taxonomy" id="544711"/>
    <lineage>
        <taxon>Eukaryota</taxon>
        <taxon>Fungi</taxon>
        <taxon>Dikarya</taxon>
        <taxon>Ascomycota</taxon>
        <taxon>Pezizomycotina</taxon>
        <taxon>Eurotiomycetes</taxon>
        <taxon>Eurotiomycetidae</taxon>
        <taxon>Onygenales</taxon>
        <taxon>Ajellomycetaceae</taxon>
        <taxon>Histoplasma</taxon>
    </lineage>
</organism>
<dbReference type="VEuPathDB" id="FungiDB:I7I53_05079"/>
<reference evidence="2" key="1">
    <citation type="submission" date="2021-01" db="EMBL/GenBank/DDBJ databases">
        <title>Chromosome-level genome assembly of a human fungal pathogen reveals clustering of transcriptionally co-regulated genes.</title>
        <authorList>
            <person name="Voorhies M."/>
            <person name="Cohen S."/>
            <person name="Shea T.P."/>
            <person name="Petrus S."/>
            <person name="Munoz J.F."/>
            <person name="Poplawski S."/>
            <person name="Goldman W.E."/>
            <person name="Michael T."/>
            <person name="Cuomo C.A."/>
            <person name="Sil A."/>
            <person name="Beyhan S."/>
        </authorList>
    </citation>
    <scope>NUCLEOTIDE SEQUENCE</scope>
    <source>
        <strain evidence="2">H88</strain>
    </source>
</reference>
<proteinExistence type="predicted"/>
<evidence type="ECO:0000313" key="2">
    <source>
        <dbReference type="EMBL" id="QSS56775.1"/>
    </source>
</evidence>
<gene>
    <name evidence="2" type="ORF">I7I53_05079</name>
</gene>
<dbReference type="Proteomes" id="UP000663419">
    <property type="component" value="Chromosome 5"/>
</dbReference>
<feature type="region of interest" description="Disordered" evidence="1">
    <location>
        <begin position="71"/>
        <end position="110"/>
    </location>
</feature>
<feature type="compositionally biased region" description="Basic residues" evidence="1">
    <location>
        <begin position="91"/>
        <end position="103"/>
    </location>
</feature>
<sequence>MVQKKHERPNTSKYPLNFWRGNPHDLKTLMLTGTFPVSFFRIHRVLSHSRKASYDTQRTPHIVRREVLIGETQQQSRVIPTPSCSPPQKSKGPKKEKEKRKKGVILITNS</sequence>
<accession>A0A8A1LUC8</accession>
<evidence type="ECO:0000313" key="3">
    <source>
        <dbReference type="Proteomes" id="UP000663419"/>
    </source>
</evidence>
<name>A0A8A1LUC8_AJEC8</name>